<gene>
    <name evidence="1" type="ORF">DHETER_LOCUS14627</name>
</gene>
<dbReference type="EMBL" id="CAJVPU010046078">
    <property type="protein sequence ID" value="CAG8750878.1"/>
    <property type="molecule type" value="Genomic_DNA"/>
</dbReference>
<dbReference type="Proteomes" id="UP000789702">
    <property type="component" value="Unassembled WGS sequence"/>
</dbReference>
<reference evidence="1" key="1">
    <citation type="submission" date="2021-06" db="EMBL/GenBank/DDBJ databases">
        <authorList>
            <person name="Kallberg Y."/>
            <person name="Tangrot J."/>
            <person name="Rosling A."/>
        </authorList>
    </citation>
    <scope>NUCLEOTIDE SEQUENCE</scope>
    <source>
        <strain evidence="1">IL203A</strain>
    </source>
</reference>
<comment type="caution">
    <text evidence="1">The sequence shown here is derived from an EMBL/GenBank/DDBJ whole genome shotgun (WGS) entry which is preliminary data.</text>
</comment>
<sequence>LSDAGFCNIHIIGHSMGCMLAIKYLDVFEGLFHTIGSSNDIKFYKDKDVLMKLSTFTLLNPDTTYRSFIEQDYAKLSSYCDHITIYSNYRDFALKIGEILSGEKSLGRQTGDLSYKDSLLNVDLIDTTQLDVNIHKMRHNFFNLNRLLVDDLSDIIVFGKRARERKTRLSGRKGVGREGVVYTFLVAPSYVVNK</sequence>
<protein>
    <submittedName>
        <fullName evidence="1">13726_t:CDS:1</fullName>
    </submittedName>
</protein>
<feature type="non-terminal residue" evidence="1">
    <location>
        <position position="1"/>
    </location>
</feature>
<evidence type="ECO:0000313" key="1">
    <source>
        <dbReference type="EMBL" id="CAG8750878.1"/>
    </source>
</evidence>
<proteinExistence type="predicted"/>
<organism evidence="1 2">
    <name type="scientific">Dentiscutata heterogama</name>
    <dbReference type="NCBI Taxonomy" id="1316150"/>
    <lineage>
        <taxon>Eukaryota</taxon>
        <taxon>Fungi</taxon>
        <taxon>Fungi incertae sedis</taxon>
        <taxon>Mucoromycota</taxon>
        <taxon>Glomeromycotina</taxon>
        <taxon>Glomeromycetes</taxon>
        <taxon>Diversisporales</taxon>
        <taxon>Gigasporaceae</taxon>
        <taxon>Dentiscutata</taxon>
    </lineage>
</organism>
<evidence type="ECO:0000313" key="2">
    <source>
        <dbReference type="Proteomes" id="UP000789702"/>
    </source>
</evidence>
<keyword evidence="2" id="KW-1185">Reference proteome</keyword>
<accession>A0ACA9QJI2</accession>
<name>A0ACA9QJI2_9GLOM</name>